<accession>A0AAV7ITQ7</accession>
<evidence type="ECO:0000256" key="5">
    <source>
        <dbReference type="SAM" id="MobiDB-lite"/>
    </source>
</evidence>
<feature type="compositionally biased region" description="Polar residues" evidence="5">
    <location>
        <begin position="97"/>
        <end position="107"/>
    </location>
</feature>
<dbReference type="InterPro" id="IPR013083">
    <property type="entry name" value="Znf_RING/FYVE/PHD"/>
</dbReference>
<feature type="region of interest" description="Disordered" evidence="5">
    <location>
        <begin position="127"/>
        <end position="155"/>
    </location>
</feature>
<dbReference type="AlphaFoldDB" id="A0AAV7ITQ7"/>
<protein>
    <recommendedName>
        <fullName evidence="6">PHD-type domain-containing protein</fullName>
    </recommendedName>
</protein>
<proteinExistence type="predicted"/>
<feature type="region of interest" description="Disordered" evidence="5">
    <location>
        <begin position="1"/>
        <end position="59"/>
    </location>
</feature>
<keyword evidence="8" id="KW-1185">Reference proteome</keyword>
<evidence type="ECO:0000256" key="3">
    <source>
        <dbReference type="ARBA" id="ARBA00022833"/>
    </source>
</evidence>
<dbReference type="Proteomes" id="UP000826195">
    <property type="component" value="Unassembled WGS sequence"/>
</dbReference>
<feature type="compositionally biased region" description="Polar residues" evidence="5">
    <location>
        <begin position="193"/>
        <end position="203"/>
    </location>
</feature>
<feature type="compositionally biased region" description="Polar residues" evidence="5">
    <location>
        <begin position="145"/>
        <end position="155"/>
    </location>
</feature>
<feature type="region of interest" description="Disordered" evidence="5">
    <location>
        <begin position="175"/>
        <end position="203"/>
    </location>
</feature>
<evidence type="ECO:0000259" key="6">
    <source>
        <dbReference type="PROSITE" id="PS50016"/>
    </source>
</evidence>
<organism evidence="7 8">
    <name type="scientific">Cotesia glomerata</name>
    <name type="common">Lepidopteran parasitic wasp</name>
    <name type="synonym">Apanteles glomeratus</name>
    <dbReference type="NCBI Taxonomy" id="32391"/>
    <lineage>
        <taxon>Eukaryota</taxon>
        <taxon>Metazoa</taxon>
        <taxon>Ecdysozoa</taxon>
        <taxon>Arthropoda</taxon>
        <taxon>Hexapoda</taxon>
        <taxon>Insecta</taxon>
        <taxon>Pterygota</taxon>
        <taxon>Neoptera</taxon>
        <taxon>Endopterygota</taxon>
        <taxon>Hymenoptera</taxon>
        <taxon>Apocrita</taxon>
        <taxon>Ichneumonoidea</taxon>
        <taxon>Braconidae</taxon>
        <taxon>Microgastrinae</taxon>
        <taxon>Cotesia</taxon>
    </lineage>
</organism>
<feature type="compositionally biased region" description="Polar residues" evidence="5">
    <location>
        <begin position="81"/>
        <end position="90"/>
    </location>
</feature>
<feature type="compositionally biased region" description="Polar residues" evidence="5">
    <location>
        <begin position="241"/>
        <end position="251"/>
    </location>
</feature>
<dbReference type="InterPro" id="IPR019787">
    <property type="entry name" value="Znf_PHD-finger"/>
</dbReference>
<dbReference type="SUPFAM" id="SSF57903">
    <property type="entry name" value="FYVE/PHD zinc finger"/>
    <property type="match status" value="1"/>
</dbReference>
<dbReference type="InterPro" id="IPR001965">
    <property type="entry name" value="Znf_PHD"/>
</dbReference>
<feature type="domain" description="PHD-type" evidence="6">
    <location>
        <begin position="535"/>
        <end position="585"/>
    </location>
</feature>
<keyword evidence="2 4" id="KW-0863">Zinc-finger</keyword>
<evidence type="ECO:0000256" key="2">
    <source>
        <dbReference type="ARBA" id="ARBA00022771"/>
    </source>
</evidence>
<evidence type="ECO:0000256" key="1">
    <source>
        <dbReference type="ARBA" id="ARBA00022723"/>
    </source>
</evidence>
<dbReference type="EMBL" id="JAHXZJ010000747">
    <property type="protein sequence ID" value="KAH0557478.1"/>
    <property type="molecule type" value="Genomic_DNA"/>
</dbReference>
<dbReference type="InterPro" id="IPR019786">
    <property type="entry name" value="Zinc_finger_PHD-type_CS"/>
</dbReference>
<gene>
    <name evidence="7" type="ORF">KQX54_006702</name>
</gene>
<feature type="compositionally biased region" description="Polar residues" evidence="5">
    <location>
        <begin position="127"/>
        <end position="138"/>
    </location>
</feature>
<evidence type="ECO:0000313" key="8">
    <source>
        <dbReference type="Proteomes" id="UP000826195"/>
    </source>
</evidence>
<feature type="compositionally biased region" description="Polar residues" evidence="5">
    <location>
        <begin position="1"/>
        <end position="16"/>
    </location>
</feature>
<name>A0AAV7ITQ7_COTGL</name>
<keyword evidence="1" id="KW-0479">Metal-binding</keyword>
<dbReference type="InterPro" id="IPR011011">
    <property type="entry name" value="Znf_FYVE_PHD"/>
</dbReference>
<feature type="compositionally biased region" description="Polar residues" evidence="5">
    <location>
        <begin position="223"/>
        <end position="234"/>
    </location>
</feature>
<feature type="region of interest" description="Disordered" evidence="5">
    <location>
        <begin position="81"/>
        <end position="107"/>
    </location>
</feature>
<keyword evidence="3" id="KW-0862">Zinc</keyword>
<feature type="compositionally biased region" description="Polar residues" evidence="5">
    <location>
        <begin position="23"/>
        <end position="59"/>
    </location>
</feature>
<dbReference type="SMART" id="SM00249">
    <property type="entry name" value="PHD"/>
    <property type="match status" value="1"/>
</dbReference>
<dbReference type="GO" id="GO:0008270">
    <property type="term" value="F:zinc ion binding"/>
    <property type="evidence" value="ECO:0007669"/>
    <property type="project" value="UniProtKB-KW"/>
</dbReference>
<dbReference type="PROSITE" id="PS01359">
    <property type="entry name" value="ZF_PHD_1"/>
    <property type="match status" value="1"/>
</dbReference>
<reference evidence="7 8" key="1">
    <citation type="journal article" date="2021" name="J. Hered.">
        <title>A chromosome-level genome assembly of the parasitoid wasp, Cotesia glomerata (Hymenoptera: Braconidae).</title>
        <authorList>
            <person name="Pinto B.J."/>
            <person name="Weis J.J."/>
            <person name="Gamble T."/>
            <person name="Ode P.J."/>
            <person name="Paul R."/>
            <person name="Zaspel J.M."/>
        </authorList>
    </citation>
    <scope>NUCLEOTIDE SEQUENCE [LARGE SCALE GENOMIC DNA]</scope>
    <source>
        <strain evidence="7">CgM1</strain>
    </source>
</reference>
<feature type="region of interest" description="Disordered" evidence="5">
    <location>
        <begin position="223"/>
        <end position="251"/>
    </location>
</feature>
<comment type="caution">
    <text evidence="7">The sequence shown here is derived from an EMBL/GenBank/DDBJ whole genome shotgun (WGS) entry which is preliminary data.</text>
</comment>
<dbReference type="Gene3D" id="3.30.40.10">
    <property type="entry name" value="Zinc/RING finger domain, C3HC4 (zinc finger)"/>
    <property type="match status" value="1"/>
</dbReference>
<dbReference type="PROSITE" id="PS50016">
    <property type="entry name" value="ZF_PHD_2"/>
    <property type="match status" value="1"/>
</dbReference>
<evidence type="ECO:0000256" key="4">
    <source>
        <dbReference type="PROSITE-ProRule" id="PRU00146"/>
    </source>
</evidence>
<evidence type="ECO:0000313" key="7">
    <source>
        <dbReference type="EMBL" id="KAH0557478.1"/>
    </source>
</evidence>
<sequence length="585" mass="65172">MQQNSTAPSASNIQTLQEKDIQDQSIVDASVSDDTNFSPSRSSSHDLNMQQNSTASSTSNIRTLQENDIQDQSIVDASVYDDTNFSPSRSSSHDQKMQQNSTASSTSNIRTLQENDIQDQSIVDASVSDDTNFSPSRSSSHDQKMQQNSTASSTSNIRTLQENDIQDQSIVDASVSDDTNFSPSRSSSHDQKMQQNSTASSTSNIRTLQENNIQDQSIVDASVSDDTNFSPSRSSFHDQKMQQNSTASSTSNIRTLQENDIQDQSIVDASVSDDTNIDTTIPTGYYFIKSDGELISVAEKNEHDLDQLLGELRTNILSNGNTIIEKMTLLSSLRYKLKTLDDQQANEFSKQTNVSDSSIASTSFLVNSDSHEEKISDELSLSCLKKIIVDVTTERGRPKSKKRPPVGSQFLHRDRKVTKKLHTVSNILPPLNIPATTSSDVNQLPGTSNDKACSLIDENSSLEKFLQHLIPKEEITPVVNKVKKITISDLTNQIKNLSDAVPYQIKQLKNIQMYFKRTAYKVLIKAIDEKNKHGPWTCRKCLRGINDNIDNSIACSNCWYWYHYKCAKVNGKIFQSGIWFCSSCK</sequence>
<feature type="compositionally biased region" description="Polar residues" evidence="5">
    <location>
        <begin position="175"/>
        <end position="186"/>
    </location>
</feature>